<keyword evidence="1" id="KW-1185">Reference proteome</keyword>
<organism evidence="1 2">
    <name type="scientific">Caenorhabditis tropicalis</name>
    <dbReference type="NCBI Taxonomy" id="1561998"/>
    <lineage>
        <taxon>Eukaryota</taxon>
        <taxon>Metazoa</taxon>
        <taxon>Ecdysozoa</taxon>
        <taxon>Nematoda</taxon>
        <taxon>Chromadorea</taxon>
        <taxon>Rhabditida</taxon>
        <taxon>Rhabditina</taxon>
        <taxon>Rhabditomorpha</taxon>
        <taxon>Rhabditoidea</taxon>
        <taxon>Rhabditidae</taxon>
        <taxon>Peloderinae</taxon>
        <taxon>Caenorhabditis</taxon>
    </lineage>
</organism>
<reference evidence="2" key="1">
    <citation type="submission" date="2016-11" db="UniProtKB">
        <authorList>
            <consortium name="WormBaseParasite"/>
        </authorList>
    </citation>
    <scope>IDENTIFICATION</scope>
</reference>
<protein>
    <submittedName>
        <fullName evidence="2">FTH domain-containing protein</fullName>
    </submittedName>
</protein>
<dbReference type="WBParaSite" id="Csp11.Scaffold488.g2018.t1">
    <property type="protein sequence ID" value="Csp11.Scaffold488.g2018.t1"/>
    <property type="gene ID" value="Csp11.Scaffold488.g2018"/>
</dbReference>
<dbReference type="Pfam" id="PF06542">
    <property type="entry name" value="PHA-1"/>
    <property type="match status" value="1"/>
</dbReference>
<evidence type="ECO:0000313" key="1">
    <source>
        <dbReference type="Proteomes" id="UP000095282"/>
    </source>
</evidence>
<sequence>MNEEKMNIPNKISNNADSVFKNKLIVERILKKLNIENDIFQHLNLRLVTKAFDSQFLLLIKRNFRKLQIDLTFDWDKNETKVTINQQLISKKEVLKCSRFLRNIVQIEIESVHFTGDTDFINVSEMHKLIIESLLLTNEKPIRHVTSDVEVCSASGNRKECIPCRQLAPLCDEFGPMAFDTLLNSFSNPHHFSTLHITDYLLQMIAIHCTKTSETKEECFSQMKSIINSNITCDNLNVQLFVMDWNMGNLPNAQAREVINEILQKWKIKNIKIKFIMNRYRNVSRSWRRPEKRFFTQFHFGMFPSYVDISEVSKLFIEHVVIDAKWSESEYRSADRWKEPYLHLFSNLIRFFPTSKDIFVVRELKKDVTLTLDEILKNLVEHAWDECPDGNRTELFIRLKYSDFVTHPEREIDIPEINGNYISDFELSFASPEISQKFENWNNVLGDFDMEDIRKAFTLRNHLSNRELHFELIHSESTLQMAKQNISTPFQTLFYYQFFISL</sequence>
<evidence type="ECO:0000313" key="2">
    <source>
        <dbReference type="WBParaSite" id="Csp11.Scaffold488.g2018.t1"/>
    </source>
</evidence>
<dbReference type="Proteomes" id="UP000095282">
    <property type="component" value="Unplaced"/>
</dbReference>
<dbReference type="AlphaFoldDB" id="A0A1I7T3B1"/>
<dbReference type="eggNOG" id="ENOG502TI44">
    <property type="taxonomic scope" value="Eukaryota"/>
</dbReference>
<accession>A0A1I7T3B1</accession>
<name>A0A1I7T3B1_9PELO</name>
<dbReference type="InterPro" id="IPR009497">
    <property type="entry name" value="Regulator_protein_PHA-1"/>
</dbReference>
<proteinExistence type="predicted"/>